<protein>
    <submittedName>
        <fullName evidence="6">Imelysin</fullName>
    </submittedName>
</protein>
<accession>A0A399DVC5</accession>
<dbReference type="GO" id="GO:0030313">
    <property type="term" value="C:cell envelope"/>
    <property type="evidence" value="ECO:0007669"/>
    <property type="project" value="UniProtKB-SubCell"/>
</dbReference>
<dbReference type="InterPro" id="IPR038352">
    <property type="entry name" value="Imelysin_sf"/>
</dbReference>
<evidence type="ECO:0000256" key="1">
    <source>
        <dbReference type="ARBA" id="ARBA00004196"/>
    </source>
</evidence>
<keyword evidence="3 4" id="KW-0732">Signal</keyword>
<dbReference type="CDD" id="cd14656">
    <property type="entry name" value="Imelysin-like_EfeO"/>
    <property type="match status" value="1"/>
</dbReference>
<comment type="similarity">
    <text evidence="2">Belongs to the EfeM/EfeO family.</text>
</comment>
<evidence type="ECO:0000256" key="2">
    <source>
        <dbReference type="ARBA" id="ARBA00005989"/>
    </source>
</evidence>
<feature type="chain" id="PRO_5017290473" evidence="4">
    <location>
        <begin position="21"/>
        <end position="342"/>
    </location>
</feature>
<feature type="signal peptide" evidence="4">
    <location>
        <begin position="1"/>
        <end position="20"/>
    </location>
</feature>
<evidence type="ECO:0000259" key="5">
    <source>
        <dbReference type="Pfam" id="PF09375"/>
    </source>
</evidence>
<dbReference type="EMBL" id="QWKX01000069">
    <property type="protein sequence ID" value="RIH75373.1"/>
    <property type="molecule type" value="Genomic_DNA"/>
</dbReference>
<dbReference type="Pfam" id="PF09375">
    <property type="entry name" value="Peptidase_M75"/>
    <property type="match status" value="1"/>
</dbReference>
<evidence type="ECO:0000256" key="4">
    <source>
        <dbReference type="SAM" id="SignalP"/>
    </source>
</evidence>
<sequence length="342" mass="37018">MKWPTLALLSLSLWFPSAQAQVESVKSYLIERVTQQKAATAQLAEAAGRYEAIVRNAGFQYASLAQQHGPAIRNALRDARMAWIKASPIYESVEGIVAGVELLSDFDLNLDAGASGAEGGDAVVTFDLKLANGKVLPRPGNLFGVLEGSLWGSERAFSSGVAFDVDGDGRIGFGDHLPDALILRAAAEKLDAMTGELLATARTWKPTAQDVFRALAANVPTVAPVFIERWKTSRFVLGNKATRRDFNVISSLDDLINNITSWQKLYGGVAQLVQAKNPSLDRQIRDGLASLKTWVQRLAAQEKTRRFTPEQAEMILKEGDNRATAVTGKIVQAAALLGIKVE</sequence>
<name>A0A399DVC5_9DEIN</name>
<feature type="domain" description="Imelysin-like" evidence="5">
    <location>
        <begin position="37"/>
        <end position="328"/>
    </location>
</feature>
<gene>
    <name evidence="6" type="ORF">Mcate_02259</name>
</gene>
<proteinExistence type="inferred from homology"/>
<evidence type="ECO:0000313" key="7">
    <source>
        <dbReference type="Proteomes" id="UP000266089"/>
    </source>
</evidence>
<dbReference type="Proteomes" id="UP000266089">
    <property type="component" value="Unassembled WGS sequence"/>
</dbReference>
<dbReference type="InterPro" id="IPR018976">
    <property type="entry name" value="Imelysin-like"/>
</dbReference>
<evidence type="ECO:0000313" key="6">
    <source>
        <dbReference type="EMBL" id="RIH75373.1"/>
    </source>
</evidence>
<organism evidence="6 7">
    <name type="scientific">Meiothermus taiwanensis</name>
    <dbReference type="NCBI Taxonomy" id="172827"/>
    <lineage>
        <taxon>Bacteria</taxon>
        <taxon>Thermotogati</taxon>
        <taxon>Deinococcota</taxon>
        <taxon>Deinococci</taxon>
        <taxon>Thermales</taxon>
        <taxon>Thermaceae</taxon>
        <taxon>Meiothermus</taxon>
    </lineage>
</organism>
<dbReference type="OrthoDB" id="27017at2"/>
<dbReference type="AlphaFoldDB" id="A0A399DVC5"/>
<dbReference type="Gene3D" id="1.20.1420.20">
    <property type="entry name" value="M75 peptidase, HXXE motif"/>
    <property type="match status" value="1"/>
</dbReference>
<comment type="caution">
    <text evidence="6">The sequence shown here is derived from an EMBL/GenBank/DDBJ whole genome shotgun (WGS) entry which is preliminary data.</text>
</comment>
<reference evidence="6 7" key="1">
    <citation type="submission" date="2018-08" db="EMBL/GenBank/DDBJ databases">
        <title>Meiothermus cateniformans JCM 15151 genome sequencing project.</title>
        <authorList>
            <person name="Da Costa M.S."/>
            <person name="Albuquerque L."/>
            <person name="Raposo P."/>
            <person name="Froufe H.J.C."/>
            <person name="Barroso C.S."/>
            <person name="Egas C."/>
        </authorList>
    </citation>
    <scope>NUCLEOTIDE SEQUENCE [LARGE SCALE GENOMIC DNA]</scope>
    <source>
        <strain evidence="6 7">JCM 15151</strain>
    </source>
</reference>
<dbReference type="RefSeq" id="WP_036196941.1">
    <property type="nucleotide sequence ID" value="NZ_JBHSXZ010000008.1"/>
</dbReference>
<dbReference type="InterPro" id="IPR034981">
    <property type="entry name" value="Imelysin-like_EfeO/Algp7"/>
</dbReference>
<comment type="subcellular location">
    <subcellularLocation>
        <location evidence="1">Cell envelope</location>
    </subcellularLocation>
</comment>
<evidence type="ECO:0000256" key="3">
    <source>
        <dbReference type="ARBA" id="ARBA00022729"/>
    </source>
</evidence>